<name>A0A0F8X7X0_9ZZZZ</name>
<feature type="non-terminal residue" evidence="1">
    <location>
        <position position="143"/>
    </location>
</feature>
<accession>A0A0F8X7X0</accession>
<dbReference type="AlphaFoldDB" id="A0A0F8X7X0"/>
<evidence type="ECO:0000313" key="1">
    <source>
        <dbReference type="EMBL" id="KKK64903.1"/>
    </source>
</evidence>
<reference evidence="1" key="1">
    <citation type="journal article" date="2015" name="Nature">
        <title>Complex archaea that bridge the gap between prokaryotes and eukaryotes.</title>
        <authorList>
            <person name="Spang A."/>
            <person name="Saw J.H."/>
            <person name="Jorgensen S.L."/>
            <person name="Zaremba-Niedzwiedzka K."/>
            <person name="Martijn J."/>
            <person name="Lind A.E."/>
            <person name="van Eijk R."/>
            <person name="Schleper C."/>
            <person name="Guy L."/>
            <person name="Ettema T.J."/>
        </authorList>
    </citation>
    <scope>NUCLEOTIDE SEQUENCE</scope>
</reference>
<sequence>MKKHGSSAGKKKFNFGFKRNRTAGDIKKRSERTAGIVDSYLKTDYPKFNIRNYGDHCIRFMQATFSPNLDKHYGMDVWLHKPVGAQNIRFLCATKMKEKPCPMCEERERLFEENPGLKKGDKLWKRAVGLFPQNRVMYWVVDR</sequence>
<organism evidence="1">
    <name type="scientific">marine sediment metagenome</name>
    <dbReference type="NCBI Taxonomy" id="412755"/>
    <lineage>
        <taxon>unclassified sequences</taxon>
        <taxon>metagenomes</taxon>
        <taxon>ecological metagenomes</taxon>
    </lineage>
</organism>
<evidence type="ECO:0008006" key="2">
    <source>
        <dbReference type="Google" id="ProtNLM"/>
    </source>
</evidence>
<proteinExistence type="predicted"/>
<gene>
    <name evidence="1" type="ORF">LCGC14_2979510</name>
</gene>
<dbReference type="EMBL" id="LAZR01060810">
    <property type="protein sequence ID" value="KKK64903.1"/>
    <property type="molecule type" value="Genomic_DNA"/>
</dbReference>
<comment type="caution">
    <text evidence="1">The sequence shown here is derived from an EMBL/GenBank/DDBJ whole genome shotgun (WGS) entry which is preliminary data.</text>
</comment>
<protein>
    <recommendedName>
        <fullName evidence="2">Bacteriophage T4 Gp32 single-stranded DNA-binding domain-containing protein</fullName>
    </recommendedName>
</protein>